<dbReference type="GO" id="GO:0016151">
    <property type="term" value="F:nickel cation binding"/>
    <property type="evidence" value="ECO:0007669"/>
    <property type="project" value="UniProtKB-UniRule"/>
</dbReference>
<evidence type="ECO:0000256" key="4">
    <source>
        <dbReference type="ARBA" id="ARBA00022833"/>
    </source>
</evidence>
<dbReference type="Proteomes" id="UP000253769">
    <property type="component" value="Unassembled WGS sequence"/>
</dbReference>
<evidence type="ECO:0000256" key="5">
    <source>
        <dbReference type="HAMAP-Rule" id="MF_00213"/>
    </source>
</evidence>
<protein>
    <recommendedName>
        <fullName evidence="5">Hydrogenase maturation factor HypA</fullName>
    </recommendedName>
</protein>
<reference evidence="6 7" key="1">
    <citation type="submission" date="2018-07" db="EMBL/GenBank/DDBJ databases">
        <title>Motiliproteus coralliicola sp. nov., a bacterium isolated from Coral.</title>
        <authorList>
            <person name="Wang G."/>
        </authorList>
    </citation>
    <scope>NUCLEOTIDE SEQUENCE [LARGE SCALE GENOMIC DNA]</scope>
    <source>
        <strain evidence="6 7">C34</strain>
    </source>
</reference>
<dbReference type="PIRSF" id="PIRSF004761">
    <property type="entry name" value="Hydrgn_mat_HypA"/>
    <property type="match status" value="1"/>
</dbReference>
<name>A0A369WGJ4_9GAMM</name>
<comment type="function">
    <text evidence="5">Involved in the maturation of [NiFe] hydrogenases. Required for nickel insertion into the metal center of the hydrogenase.</text>
</comment>
<dbReference type="InterPro" id="IPR020538">
    <property type="entry name" value="Hydgase_Ni_incorp_HypA/HybF_CS"/>
</dbReference>
<feature type="binding site" evidence="5">
    <location>
        <position position="92"/>
    </location>
    <ligand>
        <name>Zn(2+)</name>
        <dbReference type="ChEBI" id="CHEBI:29105"/>
    </ligand>
</feature>
<dbReference type="GO" id="GO:0051604">
    <property type="term" value="P:protein maturation"/>
    <property type="evidence" value="ECO:0007669"/>
    <property type="project" value="InterPro"/>
</dbReference>
<dbReference type="Gene3D" id="3.30.2320.80">
    <property type="match status" value="1"/>
</dbReference>
<dbReference type="PANTHER" id="PTHR34535">
    <property type="entry name" value="HYDROGENASE MATURATION FACTOR HYPA"/>
    <property type="match status" value="1"/>
</dbReference>
<accession>A0A369WGJ4</accession>
<keyword evidence="7" id="KW-1185">Reference proteome</keyword>
<comment type="similarity">
    <text evidence="1 5">Belongs to the HypA/HybF family.</text>
</comment>
<feature type="binding site" evidence="5">
    <location>
        <position position="73"/>
    </location>
    <ligand>
        <name>Zn(2+)</name>
        <dbReference type="ChEBI" id="CHEBI:29105"/>
    </ligand>
</feature>
<organism evidence="6 7">
    <name type="scientific">Motiliproteus coralliicola</name>
    <dbReference type="NCBI Taxonomy" id="2283196"/>
    <lineage>
        <taxon>Bacteria</taxon>
        <taxon>Pseudomonadati</taxon>
        <taxon>Pseudomonadota</taxon>
        <taxon>Gammaproteobacteria</taxon>
        <taxon>Oceanospirillales</taxon>
        <taxon>Oceanospirillaceae</taxon>
        <taxon>Motiliproteus</taxon>
    </lineage>
</organism>
<evidence type="ECO:0000256" key="3">
    <source>
        <dbReference type="ARBA" id="ARBA00022723"/>
    </source>
</evidence>
<dbReference type="GO" id="GO:0008270">
    <property type="term" value="F:zinc ion binding"/>
    <property type="evidence" value="ECO:0007669"/>
    <property type="project" value="UniProtKB-UniRule"/>
</dbReference>
<keyword evidence="3 5" id="KW-0479">Metal-binding</keyword>
<dbReference type="NCBIfam" id="TIGR00100">
    <property type="entry name" value="hypA"/>
    <property type="match status" value="1"/>
</dbReference>
<dbReference type="OrthoDB" id="288014at2"/>
<gene>
    <name evidence="5 6" type="primary">hypA</name>
    <name evidence="6" type="ORF">DV711_13150</name>
</gene>
<dbReference type="AlphaFoldDB" id="A0A369WGJ4"/>
<dbReference type="HAMAP" id="MF_00213">
    <property type="entry name" value="HypA_HybF"/>
    <property type="match status" value="1"/>
</dbReference>
<dbReference type="GO" id="GO:0016530">
    <property type="term" value="F:metallochaperone activity"/>
    <property type="evidence" value="ECO:0007669"/>
    <property type="project" value="UniProtKB-ARBA"/>
</dbReference>
<evidence type="ECO:0000256" key="1">
    <source>
        <dbReference type="ARBA" id="ARBA00010748"/>
    </source>
</evidence>
<keyword evidence="4 5" id="KW-0862">Zinc</keyword>
<feature type="binding site" evidence="5">
    <location>
        <position position="89"/>
    </location>
    <ligand>
        <name>Zn(2+)</name>
        <dbReference type="ChEBI" id="CHEBI:29105"/>
    </ligand>
</feature>
<feature type="binding site" evidence="5">
    <location>
        <position position="76"/>
    </location>
    <ligand>
        <name>Zn(2+)</name>
        <dbReference type="ChEBI" id="CHEBI:29105"/>
    </ligand>
</feature>
<dbReference type="PROSITE" id="PS01249">
    <property type="entry name" value="HYPA"/>
    <property type="match status" value="1"/>
</dbReference>
<sequence length="113" mass="12422">MHEMSLAEGMIQLIEEQAQSQQFELVTAVHLEIGRLSNVEVESMRFCFDAVIRGTLAEGASLTITETPGIGWCMDCSQSVEHQALYDPCPLCGGYKIQVTGGNQMLIKELEVS</sequence>
<dbReference type="Pfam" id="PF01155">
    <property type="entry name" value="HypA"/>
    <property type="match status" value="1"/>
</dbReference>
<evidence type="ECO:0000256" key="2">
    <source>
        <dbReference type="ARBA" id="ARBA00022596"/>
    </source>
</evidence>
<evidence type="ECO:0000313" key="7">
    <source>
        <dbReference type="Proteomes" id="UP000253769"/>
    </source>
</evidence>
<dbReference type="InterPro" id="IPR000688">
    <property type="entry name" value="HypA/HybF"/>
</dbReference>
<dbReference type="EMBL" id="QQOH01000003">
    <property type="protein sequence ID" value="RDE19814.1"/>
    <property type="molecule type" value="Genomic_DNA"/>
</dbReference>
<feature type="binding site" evidence="5">
    <location>
        <position position="2"/>
    </location>
    <ligand>
        <name>Ni(2+)</name>
        <dbReference type="ChEBI" id="CHEBI:49786"/>
    </ligand>
</feature>
<proteinExistence type="inferred from homology"/>
<dbReference type="PANTHER" id="PTHR34535:SF3">
    <property type="entry name" value="HYDROGENASE MATURATION FACTOR HYPA"/>
    <property type="match status" value="1"/>
</dbReference>
<comment type="caution">
    <text evidence="6">The sequence shown here is derived from an EMBL/GenBank/DDBJ whole genome shotgun (WGS) entry which is preliminary data.</text>
</comment>
<keyword evidence="2 5" id="KW-0533">Nickel</keyword>
<evidence type="ECO:0000313" key="6">
    <source>
        <dbReference type="EMBL" id="RDE19814.1"/>
    </source>
</evidence>
<dbReference type="RefSeq" id="WP_114696159.1">
    <property type="nucleotide sequence ID" value="NZ_QQOH01000003.1"/>
</dbReference>
<dbReference type="FunFam" id="3.30.2320.80:FF:000001">
    <property type="entry name" value="Hydrogenase maturation factor HypA"/>
    <property type="match status" value="1"/>
</dbReference>